<dbReference type="Proteomes" id="UP000030653">
    <property type="component" value="Unassembled WGS sequence"/>
</dbReference>
<dbReference type="Gene3D" id="3.30.300.30">
    <property type="match status" value="1"/>
</dbReference>
<dbReference type="SUPFAM" id="SSF56801">
    <property type="entry name" value="Acetyl-CoA synthetase-like"/>
    <property type="match status" value="1"/>
</dbReference>
<name>M5FPY9_DACPD</name>
<evidence type="ECO:0000313" key="3">
    <source>
        <dbReference type="EMBL" id="EJT97423.1"/>
    </source>
</evidence>
<evidence type="ECO:0000313" key="4">
    <source>
        <dbReference type="Proteomes" id="UP000030653"/>
    </source>
</evidence>
<dbReference type="OrthoDB" id="6509636at2759"/>
<dbReference type="InterPro" id="IPR020845">
    <property type="entry name" value="AMP-binding_CS"/>
</dbReference>
<feature type="domain" description="AMP-binding enzyme C-terminal" evidence="2">
    <location>
        <begin position="495"/>
        <end position="580"/>
    </location>
</feature>
<gene>
    <name evidence="3" type="ORF">DACRYDRAFT_119520</name>
</gene>
<dbReference type="InterPro" id="IPR045851">
    <property type="entry name" value="AMP-bd_C_sf"/>
</dbReference>
<dbReference type="STRING" id="1858805.M5FPY9"/>
<sequence>MALAAARHPTPEFRSRITQPHRYPRDLSIPQFLLDQSSHPLRPSRLPGHPWLIDDDTGRSYRLEEVRDRVERLARALRKRWCIETGDVVCLFSQNHIDYPIVVWALHRLGAVVSCANPSYTSGELEYQLRETSSTLLLTSSTSLCTALAAVKATGLFSKENVVILDTPQLLAPGQNCFALACPPESHIDDDCTFTTVEQLVAEGWDLDLNYTEPRGPRVGETVALLSFSSGTTGLPKAIAIPHKNVIAVVIQIVAHARANEKGLIPHERFARPGDTALGALPLYHIYGFAVNLHAALFCGMSYVVVPKFNFQKSLATIVRHRITHLYMVPPMVVMFVNDPIVKHHDLSSLRFAIVAAAPLSEEVTDMFNAIFPHVRMGQAFGMTETASILTQFDFHAKSVNGSSGTLLPDTVAKIVREDGQMAEHDEPGELWVKGPQSEGIYYVNNEKATQDTFFPDGWVRTGDKALMSEQGQLFVVDRLKEMLKVNGYQVAPAELEGHLIIHPYVQDTGVVGVPDKQRGEVPLAFVVLSAEAHRVAGPGLGDAIIKEELKKWVREHKVRYKWLEGVEFVQAIPKNPSGKILRRLLRVQAQQLIAAR</sequence>
<dbReference type="HOGENOM" id="CLU_000022_59_2_1"/>
<evidence type="ECO:0000259" key="2">
    <source>
        <dbReference type="Pfam" id="PF13193"/>
    </source>
</evidence>
<dbReference type="GeneID" id="63685869"/>
<proteinExistence type="predicted"/>
<keyword evidence="4" id="KW-1185">Reference proteome</keyword>
<dbReference type="RefSeq" id="XP_040624321.1">
    <property type="nucleotide sequence ID" value="XM_040770807.1"/>
</dbReference>
<dbReference type="InterPro" id="IPR042099">
    <property type="entry name" value="ANL_N_sf"/>
</dbReference>
<dbReference type="Gene3D" id="3.40.50.12780">
    <property type="entry name" value="N-terminal domain of ligase-like"/>
    <property type="match status" value="1"/>
</dbReference>
<dbReference type="GO" id="GO:0016405">
    <property type="term" value="F:CoA-ligase activity"/>
    <property type="evidence" value="ECO:0007669"/>
    <property type="project" value="TreeGrafter"/>
</dbReference>
<reference evidence="3 4" key="1">
    <citation type="journal article" date="2012" name="Science">
        <title>The Paleozoic origin of enzymatic lignin decomposition reconstructed from 31 fungal genomes.</title>
        <authorList>
            <person name="Floudas D."/>
            <person name="Binder M."/>
            <person name="Riley R."/>
            <person name="Barry K."/>
            <person name="Blanchette R.A."/>
            <person name="Henrissat B."/>
            <person name="Martinez A.T."/>
            <person name="Otillar R."/>
            <person name="Spatafora J.W."/>
            <person name="Yadav J.S."/>
            <person name="Aerts A."/>
            <person name="Benoit I."/>
            <person name="Boyd A."/>
            <person name="Carlson A."/>
            <person name="Copeland A."/>
            <person name="Coutinho P.M."/>
            <person name="de Vries R.P."/>
            <person name="Ferreira P."/>
            <person name="Findley K."/>
            <person name="Foster B."/>
            <person name="Gaskell J."/>
            <person name="Glotzer D."/>
            <person name="Gorecki P."/>
            <person name="Heitman J."/>
            <person name="Hesse C."/>
            <person name="Hori C."/>
            <person name="Igarashi K."/>
            <person name="Jurgens J.A."/>
            <person name="Kallen N."/>
            <person name="Kersten P."/>
            <person name="Kohler A."/>
            <person name="Kuees U."/>
            <person name="Kumar T.K.A."/>
            <person name="Kuo A."/>
            <person name="LaButti K."/>
            <person name="Larrondo L.F."/>
            <person name="Lindquist E."/>
            <person name="Ling A."/>
            <person name="Lombard V."/>
            <person name="Lucas S."/>
            <person name="Lundell T."/>
            <person name="Martin R."/>
            <person name="McLaughlin D.J."/>
            <person name="Morgenstern I."/>
            <person name="Morin E."/>
            <person name="Murat C."/>
            <person name="Nagy L.G."/>
            <person name="Nolan M."/>
            <person name="Ohm R.A."/>
            <person name="Patyshakuliyeva A."/>
            <person name="Rokas A."/>
            <person name="Ruiz-Duenas F.J."/>
            <person name="Sabat G."/>
            <person name="Salamov A."/>
            <person name="Samejima M."/>
            <person name="Schmutz J."/>
            <person name="Slot J.C."/>
            <person name="St John F."/>
            <person name="Stenlid J."/>
            <person name="Sun H."/>
            <person name="Sun S."/>
            <person name="Syed K."/>
            <person name="Tsang A."/>
            <person name="Wiebenga A."/>
            <person name="Young D."/>
            <person name="Pisabarro A."/>
            <person name="Eastwood D.C."/>
            <person name="Martin F."/>
            <person name="Cullen D."/>
            <person name="Grigoriev I.V."/>
            <person name="Hibbett D.S."/>
        </authorList>
    </citation>
    <scope>NUCLEOTIDE SEQUENCE [LARGE SCALE GENOMIC DNA]</scope>
    <source>
        <strain evidence="3 4">DJM-731 SS1</strain>
    </source>
</reference>
<organism evidence="3 4">
    <name type="scientific">Dacryopinax primogenitus (strain DJM 731)</name>
    <name type="common">Brown rot fungus</name>
    <dbReference type="NCBI Taxonomy" id="1858805"/>
    <lineage>
        <taxon>Eukaryota</taxon>
        <taxon>Fungi</taxon>
        <taxon>Dikarya</taxon>
        <taxon>Basidiomycota</taxon>
        <taxon>Agaricomycotina</taxon>
        <taxon>Dacrymycetes</taxon>
        <taxon>Dacrymycetales</taxon>
        <taxon>Dacrymycetaceae</taxon>
        <taxon>Dacryopinax</taxon>
    </lineage>
</organism>
<evidence type="ECO:0000259" key="1">
    <source>
        <dbReference type="Pfam" id="PF00501"/>
    </source>
</evidence>
<feature type="domain" description="AMP-dependent synthetase/ligase" evidence="1">
    <location>
        <begin position="45"/>
        <end position="442"/>
    </location>
</feature>
<dbReference type="AlphaFoldDB" id="M5FPY9"/>
<dbReference type="Pfam" id="PF00501">
    <property type="entry name" value="AMP-binding"/>
    <property type="match status" value="1"/>
</dbReference>
<dbReference type="InterPro" id="IPR025110">
    <property type="entry name" value="AMP-bd_C"/>
</dbReference>
<dbReference type="InterPro" id="IPR000873">
    <property type="entry name" value="AMP-dep_synth/lig_dom"/>
</dbReference>
<dbReference type="PANTHER" id="PTHR24096:SF422">
    <property type="entry name" value="BCDNA.GH02901"/>
    <property type="match status" value="1"/>
</dbReference>
<dbReference type="Pfam" id="PF13193">
    <property type="entry name" value="AMP-binding_C"/>
    <property type="match status" value="1"/>
</dbReference>
<dbReference type="EMBL" id="JH795877">
    <property type="protein sequence ID" value="EJT97423.1"/>
    <property type="molecule type" value="Genomic_DNA"/>
</dbReference>
<dbReference type="PROSITE" id="PS00455">
    <property type="entry name" value="AMP_BINDING"/>
    <property type="match status" value="1"/>
</dbReference>
<protein>
    <submittedName>
        <fullName evidence="3">Acetyl-CoA synthetase-like protein</fullName>
    </submittedName>
</protein>
<dbReference type="OMA" id="FHTADLY"/>
<accession>M5FPY9</accession>
<dbReference type="PANTHER" id="PTHR24096">
    <property type="entry name" value="LONG-CHAIN-FATTY-ACID--COA LIGASE"/>
    <property type="match status" value="1"/>
</dbReference>